<protein>
    <submittedName>
        <fullName evidence="1">Uncharacterized protein</fullName>
    </submittedName>
</protein>
<dbReference type="EMBL" id="QSHK01000014">
    <property type="protein sequence ID" value="RHC03584.1"/>
    <property type="molecule type" value="Genomic_DNA"/>
</dbReference>
<dbReference type="AlphaFoldDB" id="A0A413YH38"/>
<name>A0A413YH38_9FIRM</name>
<organism evidence="1 2">
    <name type="scientific">Dorea formicigenerans</name>
    <dbReference type="NCBI Taxonomy" id="39486"/>
    <lineage>
        <taxon>Bacteria</taxon>
        <taxon>Bacillati</taxon>
        <taxon>Bacillota</taxon>
        <taxon>Clostridia</taxon>
        <taxon>Lachnospirales</taxon>
        <taxon>Lachnospiraceae</taxon>
        <taxon>Dorea</taxon>
    </lineage>
</organism>
<reference evidence="1 2" key="1">
    <citation type="submission" date="2018-08" db="EMBL/GenBank/DDBJ databases">
        <title>A genome reference for cultivated species of the human gut microbiota.</title>
        <authorList>
            <person name="Zou Y."/>
            <person name="Xue W."/>
            <person name="Luo G."/>
        </authorList>
    </citation>
    <scope>NUCLEOTIDE SEQUENCE [LARGE SCALE GENOMIC DNA]</scope>
    <source>
        <strain evidence="1 2">AM37-5</strain>
    </source>
</reference>
<evidence type="ECO:0000313" key="1">
    <source>
        <dbReference type="EMBL" id="RHC03584.1"/>
    </source>
</evidence>
<proteinExistence type="predicted"/>
<comment type="caution">
    <text evidence="1">The sequence shown here is derived from an EMBL/GenBank/DDBJ whole genome shotgun (WGS) entry which is preliminary data.</text>
</comment>
<dbReference type="Proteomes" id="UP000284742">
    <property type="component" value="Unassembled WGS sequence"/>
</dbReference>
<evidence type="ECO:0000313" key="2">
    <source>
        <dbReference type="Proteomes" id="UP000284742"/>
    </source>
</evidence>
<dbReference type="RefSeq" id="WP_118359588.1">
    <property type="nucleotide sequence ID" value="NZ_QSHP01000014.1"/>
</dbReference>
<gene>
    <name evidence="1" type="ORF">DW860_14565</name>
</gene>
<accession>A0A413YH38</accession>
<sequence length="370" mass="42694">MVYNMISYALITNGQYNPFLAVPLPDHMKYPISQNCSEGIDLDYTALMLGEQFFVDEAVFEDILVSRKEYFTPMKNTFRELKSSGLLVCKNYETLFQENKNKIINITNMLLENPENWLELERKQWIPLKGELFEFQKKYGTQDMYQTNIGNIGIESWLSYSDQIENRVLRTKLYELFEGKREISEVKVEDVKGALQFIVAQIVMSDLIATSLKVPILDWDDAKELYEKLYSVKWEGYTQELALRTEVTKMFNIIMPDLKPNNIKSVIKFIQDDKSVVSLRKMLSNTIGKGEEESKEWMGQYINKMIHADLIAQKKSSVFQFFGTILGLIPGIPWVGAAGLAGASTAGGNIITSKKSDYYWYYALQKSYRN</sequence>